<dbReference type="InterPro" id="IPR002142">
    <property type="entry name" value="Peptidase_S49"/>
</dbReference>
<evidence type="ECO:0000313" key="8">
    <source>
        <dbReference type="EMBL" id="HHJ81037.1"/>
    </source>
</evidence>
<dbReference type="GO" id="GO:0006508">
    <property type="term" value="P:proteolysis"/>
    <property type="evidence" value="ECO:0007669"/>
    <property type="project" value="UniProtKB-KW"/>
</dbReference>
<gene>
    <name evidence="8" type="ORF">ENJ65_05340</name>
</gene>
<dbReference type="Proteomes" id="UP000885832">
    <property type="component" value="Unassembled WGS sequence"/>
</dbReference>
<protein>
    <submittedName>
        <fullName evidence="8">S49 family peptidase</fullName>
    </submittedName>
</protein>
<dbReference type="Pfam" id="PF01343">
    <property type="entry name" value="Peptidase_S49"/>
    <property type="match status" value="1"/>
</dbReference>
<evidence type="ECO:0000256" key="4">
    <source>
        <dbReference type="ARBA" id="ARBA00022825"/>
    </source>
</evidence>
<dbReference type="PANTHER" id="PTHR42987:SF8">
    <property type="entry name" value="PROTEINASE"/>
    <property type="match status" value="1"/>
</dbReference>
<keyword evidence="3" id="KW-0378">Hydrolase</keyword>
<keyword evidence="2" id="KW-0645">Protease</keyword>
<name>A0A832N5J6_9GAMM</name>
<reference evidence="8" key="1">
    <citation type="journal article" date="2020" name="mSystems">
        <title>Genome- and Community-Level Interaction Insights into Carbon Utilization and Element Cycling Functions of Hydrothermarchaeota in Hydrothermal Sediment.</title>
        <authorList>
            <person name="Zhou Z."/>
            <person name="Liu Y."/>
            <person name="Xu W."/>
            <person name="Pan J."/>
            <person name="Luo Z.H."/>
            <person name="Li M."/>
        </authorList>
    </citation>
    <scope>NUCLEOTIDE SEQUENCE [LARGE SCALE GENOMIC DNA]</scope>
    <source>
        <strain evidence="8">HyVt-505</strain>
    </source>
</reference>
<evidence type="ECO:0000256" key="3">
    <source>
        <dbReference type="ARBA" id="ARBA00022801"/>
    </source>
</evidence>
<dbReference type="SUPFAM" id="SSF52096">
    <property type="entry name" value="ClpP/crotonase"/>
    <property type="match status" value="1"/>
</dbReference>
<dbReference type="PANTHER" id="PTHR42987">
    <property type="entry name" value="PEPTIDASE S49"/>
    <property type="match status" value="1"/>
</dbReference>
<dbReference type="InterPro" id="IPR029045">
    <property type="entry name" value="ClpP/crotonase-like_dom_sf"/>
</dbReference>
<dbReference type="Gene3D" id="3.90.226.10">
    <property type="entry name" value="2-enoyl-CoA Hydratase, Chain A, domain 1"/>
    <property type="match status" value="1"/>
</dbReference>
<keyword evidence="4" id="KW-0720">Serine protease</keyword>
<keyword evidence="6" id="KW-0472">Membrane</keyword>
<evidence type="ECO:0000256" key="1">
    <source>
        <dbReference type="ARBA" id="ARBA00008683"/>
    </source>
</evidence>
<feature type="transmembrane region" description="Helical" evidence="6">
    <location>
        <begin position="56"/>
        <end position="74"/>
    </location>
</feature>
<comment type="caution">
    <text evidence="8">The sequence shown here is derived from an EMBL/GenBank/DDBJ whole genome shotgun (WGS) entry which is preliminary data.</text>
</comment>
<keyword evidence="6" id="KW-0812">Transmembrane</keyword>
<sequence length="338" mass="37023">MKDNNTPESKDPWTESPLIDERSMKDENKELWERELIGNLAMGALKEQRRARRWGIFFKFFMVAYLLVFLFALIPGNGAGLTSSKPHTAIIELRGVIADNAEASADNIVTSLRDAFEAEHATGIILRINSPGGSPVQSGYIYDEIKRLRGIYPDKRLYAVITDMCASGGYYIASAADEIYADKASIVGSIGVIMSGFGFVDSMEKLGVERRMLTAGESKGFLDPFSPLKDKDVTHIKSMLGNIHQQFIDVVKAGRGDRLKSDEALFSGLVWTGEQSVELGLTDGLGSASYVAREIIGQEKIVDYTIKPDPLEQFAGKLGIVMAETLARITGVDAGTIR</sequence>
<dbReference type="InterPro" id="IPR047272">
    <property type="entry name" value="S49_SppA_C"/>
</dbReference>
<dbReference type="GO" id="GO:0008236">
    <property type="term" value="F:serine-type peptidase activity"/>
    <property type="evidence" value="ECO:0007669"/>
    <property type="project" value="UniProtKB-KW"/>
</dbReference>
<comment type="similarity">
    <text evidence="1">Belongs to the peptidase S49 family.</text>
</comment>
<dbReference type="AlphaFoldDB" id="A0A832N5J6"/>
<accession>A0A832N5J6</accession>
<feature type="domain" description="Peptidase S49" evidence="7">
    <location>
        <begin position="155"/>
        <end position="294"/>
    </location>
</feature>
<proteinExistence type="inferred from homology"/>
<organism evidence="8">
    <name type="scientific">Candidatus Tenderia electrophaga</name>
    <dbReference type="NCBI Taxonomy" id="1748243"/>
    <lineage>
        <taxon>Bacteria</taxon>
        <taxon>Pseudomonadati</taxon>
        <taxon>Pseudomonadota</taxon>
        <taxon>Gammaproteobacteria</taxon>
        <taxon>Candidatus Tenderiales</taxon>
        <taxon>Candidatus Tenderiaceae</taxon>
        <taxon>Candidatus Tenderia</taxon>
    </lineage>
</organism>
<evidence type="ECO:0000256" key="5">
    <source>
        <dbReference type="SAM" id="MobiDB-lite"/>
    </source>
</evidence>
<dbReference type="Gene3D" id="6.20.330.10">
    <property type="match status" value="1"/>
</dbReference>
<keyword evidence="6" id="KW-1133">Transmembrane helix</keyword>
<feature type="region of interest" description="Disordered" evidence="5">
    <location>
        <begin position="1"/>
        <end position="20"/>
    </location>
</feature>
<evidence type="ECO:0000256" key="2">
    <source>
        <dbReference type="ARBA" id="ARBA00022670"/>
    </source>
</evidence>
<evidence type="ECO:0000256" key="6">
    <source>
        <dbReference type="SAM" id="Phobius"/>
    </source>
</evidence>
<evidence type="ECO:0000259" key="7">
    <source>
        <dbReference type="Pfam" id="PF01343"/>
    </source>
</evidence>
<dbReference type="EMBL" id="DRNF01000338">
    <property type="protein sequence ID" value="HHJ81037.1"/>
    <property type="molecule type" value="Genomic_DNA"/>
</dbReference>
<dbReference type="CDD" id="cd07023">
    <property type="entry name" value="S49_Sppa_N_C"/>
    <property type="match status" value="1"/>
</dbReference>